<evidence type="ECO:0000256" key="1">
    <source>
        <dbReference type="ARBA" id="ARBA00004141"/>
    </source>
</evidence>
<evidence type="ECO:0000256" key="4">
    <source>
        <dbReference type="ARBA" id="ARBA00022723"/>
    </source>
</evidence>
<dbReference type="Proteomes" id="UP001151295">
    <property type="component" value="Unassembled WGS sequence"/>
</dbReference>
<dbReference type="PRINTS" id="PR00119">
    <property type="entry name" value="CATATPASE"/>
</dbReference>
<dbReference type="SUPFAM" id="SSF81653">
    <property type="entry name" value="Calcium ATPase, transduction domain A"/>
    <property type="match status" value="1"/>
</dbReference>
<evidence type="ECO:0000313" key="15">
    <source>
        <dbReference type="Proteomes" id="UP001151295"/>
    </source>
</evidence>
<dbReference type="InterPro" id="IPR036412">
    <property type="entry name" value="HAD-like_sf"/>
</dbReference>
<evidence type="ECO:0000256" key="5">
    <source>
        <dbReference type="ARBA" id="ARBA00022741"/>
    </source>
</evidence>
<keyword evidence="4" id="KW-0479">Metal-binding</keyword>
<evidence type="ECO:0000256" key="2">
    <source>
        <dbReference type="ARBA" id="ARBA00006000"/>
    </source>
</evidence>
<feature type="transmembrane region" description="Helical" evidence="12">
    <location>
        <begin position="1214"/>
        <end position="1237"/>
    </location>
</feature>
<evidence type="ECO:0000256" key="11">
    <source>
        <dbReference type="SAM" id="MobiDB-lite"/>
    </source>
</evidence>
<dbReference type="PROSITE" id="PS00154">
    <property type="entry name" value="ATPASE_E1_E2"/>
    <property type="match status" value="1"/>
</dbReference>
<evidence type="ECO:0000256" key="3">
    <source>
        <dbReference type="ARBA" id="ARBA00022692"/>
    </source>
</evidence>
<dbReference type="InterPro" id="IPR023298">
    <property type="entry name" value="ATPase_P-typ_TM_dom_sf"/>
</dbReference>
<evidence type="ECO:0000256" key="7">
    <source>
        <dbReference type="ARBA" id="ARBA00022842"/>
    </source>
</evidence>
<dbReference type="SUPFAM" id="SSF81665">
    <property type="entry name" value="Calcium ATPase, transmembrane domain M"/>
    <property type="match status" value="1"/>
</dbReference>
<feature type="transmembrane region" description="Helical" evidence="12">
    <location>
        <begin position="1147"/>
        <end position="1169"/>
    </location>
</feature>
<keyword evidence="15" id="KW-1185">Reference proteome</keyword>
<dbReference type="Gene3D" id="3.40.50.1000">
    <property type="entry name" value="HAD superfamily/HAD-like"/>
    <property type="match status" value="1"/>
</dbReference>
<accession>A0ABQ8PN30</accession>
<organism evidence="14 15">
    <name type="scientific">Coemansia umbellata</name>
    <dbReference type="NCBI Taxonomy" id="1424467"/>
    <lineage>
        <taxon>Eukaryota</taxon>
        <taxon>Fungi</taxon>
        <taxon>Fungi incertae sedis</taxon>
        <taxon>Zoopagomycota</taxon>
        <taxon>Kickxellomycotina</taxon>
        <taxon>Kickxellomycetes</taxon>
        <taxon>Kickxellales</taxon>
        <taxon>Kickxellaceae</taxon>
        <taxon>Coemansia</taxon>
    </lineage>
</organism>
<dbReference type="SUPFAM" id="SSF81660">
    <property type="entry name" value="Metal cation-transporting ATPase, ATP-binding domain N"/>
    <property type="match status" value="1"/>
</dbReference>
<feature type="region of interest" description="Disordered" evidence="11">
    <location>
        <begin position="193"/>
        <end position="213"/>
    </location>
</feature>
<feature type="transmembrane region" description="Helical" evidence="12">
    <location>
        <begin position="477"/>
        <end position="500"/>
    </location>
</feature>
<dbReference type="SFLD" id="SFLDS00003">
    <property type="entry name" value="Haloacid_Dehalogenase"/>
    <property type="match status" value="1"/>
</dbReference>
<dbReference type="InterPro" id="IPR023299">
    <property type="entry name" value="ATPase_P-typ_cyto_dom_N"/>
</dbReference>
<evidence type="ECO:0000256" key="12">
    <source>
        <dbReference type="SAM" id="Phobius"/>
    </source>
</evidence>
<evidence type="ECO:0000256" key="6">
    <source>
        <dbReference type="ARBA" id="ARBA00022840"/>
    </source>
</evidence>
<keyword evidence="3 12" id="KW-0812">Transmembrane</keyword>
<dbReference type="InterPro" id="IPR023214">
    <property type="entry name" value="HAD_sf"/>
</dbReference>
<protein>
    <recommendedName>
        <fullName evidence="13">P-type ATPase A domain-containing protein</fullName>
    </recommendedName>
</protein>
<dbReference type="SUPFAM" id="SSF56784">
    <property type="entry name" value="HAD-like"/>
    <property type="match status" value="1"/>
</dbReference>
<dbReference type="Pfam" id="PF00122">
    <property type="entry name" value="E1-E2_ATPase"/>
    <property type="match status" value="1"/>
</dbReference>
<dbReference type="PROSITE" id="PS01229">
    <property type="entry name" value="COF_2"/>
    <property type="match status" value="1"/>
</dbReference>
<feature type="transmembrane region" description="Helical" evidence="12">
    <location>
        <begin position="654"/>
        <end position="676"/>
    </location>
</feature>
<dbReference type="NCBIfam" id="TIGR01657">
    <property type="entry name" value="P-ATPase-V"/>
    <property type="match status" value="1"/>
</dbReference>
<evidence type="ECO:0000256" key="9">
    <source>
        <dbReference type="ARBA" id="ARBA00022989"/>
    </source>
</evidence>
<dbReference type="SFLD" id="SFLDF00027">
    <property type="entry name" value="p-type_atpase"/>
    <property type="match status" value="1"/>
</dbReference>
<dbReference type="Gene3D" id="2.70.150.10">
    <property type="entry name" value="Calcium-transporting ATPase, cytoplasmic transduction domain A"/>
    <property type="match status" value="1"/>
</dbReference>
<dbReference type="SFLD" id="SFLDG00002">
    <property type="entry name" value="C1.7:_P-type_atpase_like"/>
    <property type="match status" value="1"/>
</dbReference>
<feature type="domain" description="P-type ATPase A" evidence="13">
    <location>
        <begin position="517"/>
        <end position="616"/>
    </location>
</feature>
<reference evidence="14" key="1">
    <citation type="submission" date="2022-07" db="EMBL/GenBank/DDBJ databases">
        <title>Phylogenomic reconstructions and comparative analyses of Kickxellomycotina fungi.</title>
        <authorList>
            <person name="Reynolds N.K."/>
            <person name="Stajich J.E."/>
            <person name="Barry K."/>
            <person name="Grigoriev I.V."/>
            <person name="Crous P."/>
            <person name="Smith M.E."/>
        </authorList>
    </citation>
    <scope>NUCLEOTIDE SEQUENCE</scope>
    <source>
        <strain evidence="14">BCRC 34882</strain>
    </source>
</reference>
<gene>
    <name evidence="14" type="ORF">EDC05_002688</name>
</gene>
<keyword evidence="10 12" id="KW-0472">Membrane</keyword>
<dbReference type="InterPro" id="IPR044492">
    <property type="entry name" value="P_typ_ATPase_HD_dom"/>
</dbReference>
<feature type="transmembrane region" description="Helical" evidence="12">
    <location>
        <begin position="1368"/>
        <end position="1389"/>
    </location>
</feature>
<feature type="transmembrane region" description="Helical" evidence="12">
    <location>
        <begin position="249"/>
        <end position="271"/>
    </location>
</feature>
<feature type="transmembrane region" description="Helical" evidence="12">
    <location>
        <begin position="297"/>
        <end position="316"/>
    </location>
</feature>
<evidence type="ECO:0000259" key="13">
    <source>
        <dbReference type="Pfam" id="PF00122"/>
    </source>
</evidence>
<feature type="transmembrane region" description="Helical" evidence="12">
    <location>
        <begin position="1298"/>
        <end position="1317"/>
    </location>
</feature>
<dbReference type="PANTHER" id="PTHR45630:SF11">
    <property type="entry name" value="CATION-TRANSPORTING P-TYPE ATPASE N-TERMINAL DOMAIN-CONTAINING PROTEIN"/>
    <property type="match status" value="1"/>
</dbReference>
<dbReference type="InterPro" id="IPR008250">
    <property type="entry name" value="ATPase_P-typ_transduc_dom_A_sf"/>
</dbReference>
<dbReference type="Gene3D" id="3.40.1110.10">
    <property type="entry name" value="Calcium-transporting ATPase, cytoplasmic domain N"/>
    <property type="match status" value="1"/>
</dbReference>
<comment type="caution">
    <text evidence="14">The sequence shown here is derived from an EMBL/GenBank/DDBJ whole genome shotgun (WGS) entry which is preliminary data.</text>
</comment>
<dbReference type="InterPro" id="IPR059000">
    <property type="entry name" value="ATPase_P-type_domA"/>
</dbReference>
<comment type="similarity">
    <text evidence="2">Belongs to the cation transport ATPase (P-type) (TC 3.A.3) family. Type V subfamily.</text>
</comment>
<dbReference type="InterPro" id="IPR018303">
    <property type="entry name" value="ATPase_P-typ_P_site"/>
</dbReference>
<evidence type="ECO:0000313" key="14">
    <source>
        <dbReference type="EMBL" id="KAJ1992542.1"/>
    </source>
</evidence>
<comment type="subcellular location">
    <subcellularLocation>
        <location evidence="1">Membrane</location>
        <topology evidence="1">Multi-pass membrane protein</topology>
    </subcellularLocation>
</comment>
<feature type="transmembrane region" description="Helical" evidence="12">
    <location>
        <begin position="1175"/>
        <end position="1193"/>
    </location>
</feature>
<name>A0ABQ8PN30_9FUNG</name>
<proteinExistence type="inferred from homology"/>
<dbReference type="PANTHER" id="PTHR45630">
    <property type="entry name" value="CATION-TRANSPORTING ATPASE-RELATED"/>
    <property type="match status" value="1"/>
</dbReference>
<keyword evidence="8" id="KW-1278">Translocase</keyword>
<dbReference type="NCBIfam" id="TIGR01494">
    <property type="entry name" value="ATPase_P-type"/>
    <property type="match status" value="1"/>
</dbReference>
<keyword evidence="5" id="KW-0547">Nucleotide-binding</keyword>
<keyword evidence="9 12" id="KW-1133">Transmembrane helix</keyword>
<dbReference type="InterPro" id="IPR001757">
    <property type="entry name" value="P_typ_ATPase"/>
</dbReference>
<feature type="transmembrane region" description="Helical" evidence="12">
    <location>
        <begin position="682"/>
        <end position="704"/>
    </location>
</feature>
<evidence type="ECO:0000256" key="8">
    <source>
        <dbReference type="ARBA" id="ARBA00022967"/>
    </source>
</evidence>
<dbReference type="InterPro" id="IPR006544">
    <property type="entry name" value="P-type_TPase_V"/>
</dbReference>
<feature type="transmembrane region" description="Helical" evidence="12">
    <location>
        <begin position="137"/>
        <end position="161"/>
    </location>
</feature>
<keyword evidence="7" id="KW-0460">Magnesium</keyword>
<feature type="transmembrane region" description="Helical" evidence="12">
    <location>
        <begin position="438"/>
        <end position="457"/>
    </location>
</feature>
<dbReference type="EMBL" id="JANBQD010000026">
    <property type="protein sequence ID" value="KAJ1992542.1"/>
    <property type="molecule type" value="Genomic_DNA"/>
</dbReference>
<feature type="transmembrane region" description="Helical" evidence="12">
    <location>
        <begin position="1266"/>
        <end position="1286"/>
    </location>
</feature>
<keyword evidence="6" id="KW-0067">ATP-binding</keyword>
<feature type="compositionally biased region" description="Polar residues" evidence="11">
    <location>
        <begin position="193"/>
        <end position="211"/>
    </location>
</feature>
<evidence type="ECO:0000256" key="10">
    <source>
        <dbReference type="ARBA" id="ARBA00023136"/>
    </source>
</evidence>
<sequence length="1408" mass="157045">MCVSDVTLCPKGYGDDSCPSGQNLCIDGTCSANCGNIPVRKNPCRCSFQHPPEQAEGLVPCAIFSDVTIDHYNPKDVSQTTDFCSDNFNITGSVPLWGQWDANQEGPDGSEVSGNRYWAGDQCPTAPRYHYTYKEPLWVGVFSCVGAEALILLIWIAYKFVREMPIKRLRRREAGFTTATAAAAAIADSKGMVSSTTPTARSGSPNGSEKISLTKEIPKEKAKSLSDLSKEDVENEPDELYIKGYNNDFLGWIAFTSVILTSLGWFVWMGFWTGDYYGTLGEADSLSLYNSSLLDETMIPIWIFAMTWLVVCCTFLNRLRNFFRIECLPSNGAYVQIERELRELKMASSSSKVVAFAKLIEEGFVKLIKANVRVETCKIKRTPDTNLRYFNYMCTRYVFNDETKQYGPYQFDMGITHKQIRTHSGGLSSKEANLRFELVGPNFISVYVPSYPLAFVYEMSQFFYLYQFMVMWLYYYWNYYTIGVIDTCIILLSAIVKVIVRVRSELRVKHMAEHSEACYILRDGDWQELSTIDLVPGDIFKIVAGMHVPCDAVVLGGNIVVDESSLTGEPLPIRKFPIHDDDGVHDKSGSGKINTLFAGTGVSQAQPMTTSDGSSSEPVGLCIHTGTQTDKGQLVQQILFPQPISFIFNEQLRLVFGILITYAVIVFVLAMVFYQTKPSASWFYAMFSCSQLISPLLPAALVMGQSVAAGRLKKKQIYCVDLPRIIMAGKVQMFCFDKTGTLTKEGLEFYGGLCAQGAFSAGAASTSGDSQISALAFGSFIESFDELPDLMRTAAATCHAVAEVEGGLMIGNPVDIEMFRTTKCNISKTPTPGALDTIIVPGSSELKLDIIKRFEFLHSRASMSVAVRDPRDGHVHVFVKGSFEKIKEHLDSATVPSDYLVSANRMARQGGYVLAMGHRDLGDIDVSEMQNWTRDDMENGSELVGFIVFKNMLKEDTPEAIAKLKGGSTRTVMITGDTALTGVFIAKSAGLMSEQATVYLGDLDKTGELYWTDVDREEPVSQKQIDGIISSKLVGDYELAMTGKAFNKLNDMDLIRQYVMYTRVFARMLPNDKVHCVQLHMERGITAMCGDGGNDCGALRAAHVGLALSDAEASIVSPFSSSDRSINSCVQLLIQGRSALATSFAGYLYLILYGQTMTFLKIFSFYFSNTASSNTWIWIDAFINTIMSICVAYSGPAKKLSKHRPTARILGPQILATALGTVAINFIFLACSFAWLYRKQWFRCNEFDSSTTDIAKWWLLADNYEASVLAIVCLFQFVNNAMVVNFGYHFRRRWYRNYALIFLWAVYVAIISIVLLARTNWLGCRFRINCGSKSVLASDFNIHPSFYIEDYNNVIGHNVIPTSSRYELWGICIGNMCATVLWQLIFALYPVHSWLRRNRPLRRLQAKL</sequence>